<organism evidence="3 4">
    <name type="scientific">Trichobilharzia regenti</name>
    <name type="common">Nasal bird schistosome</name>
    <dbReference type="NCBI Taxonomy" id="157069"/>
    <lineage>
        <taxon>Eukaryota</taxon>
        <taxon>Metazoa</taxon>
        <taxon>Spiralia</taxon>
        <taxon>Lophotrochozoa</taxon>
        <taxon>Platyhelminthes</taxon>
        <taxon>Trematoda</taxon>
        <taxon>Digenea</taxon>
        <taxon>Strigeidida</taxon>
        <taxon>Schistosomatoidea</taxon>
        <taxon>Schistosomatidae</taxon>
        <taxon>Trichobilharzia</taxon>
    </lineage>
</organism>
<dbReference type="PANTHER" id="PTHR22768">
    <property type="entry name" value="DNA REPLICATION COMPLEX GINS PROTEIN PSF3"/>
    <property type="match status" value="1"/>
</dbReference>
<dbReference type="SUPFAM" id="SSF158573">
    <property type="entry name" value="GINS helical bundle-like"/>
    <property type="match status" value="1"/>
</dbReference>
<dbReference type="InterPro" id="IPR038437">
    <property type="entry name" value="GINS_Psf3_sf"/>
</dbReference>
<evidence type="ECO:0000313" key="3">
    <source>
        <dbReference type="Proteomes" id="UP000050795"/>
    </source>
</evidence>
<comment type="subunit">
    <text evidence="1">Component of the GINS complex.</text>
</comment>
<dbReference type="CDD" id="cd21693">
    <property type="entry name" value="GINS_B_Psf3"/>
    <property type="match status" value="1"/>
</dbReference>
<keyword evidence="3" id="KW-1185">Reference proteome</keyword>
<dbReference type="Proteomes" id="UP000050795">
    <property type="component" value="Unassembled WGS sequence"/>
</dbReference>
<dbReference type="InterPro" id="IPR036224">
    <property type="entry name" value="GINS_bundle-like_dom_sf"/>
</dbReference>
<evidence type="ECO:0000256" key="1">
    <source>
        <dbReference type="RuleBase" id="RU367161"/>
    </source>
</evidence>
<dbReference type="WBParaSite" id="TREG1_18680.1">
    <property type="protein sequence ID" value="TREG1_18680.1"/>
    <property type="gene ID" value="TREG1_18680"/>
</dbReference>
<protein>
    <recommendedName>
        <fullName evidence="1">DNA replication complex GINS protein PSF3</fullName>
    </recommendedName>
</protein>
<accession>A0AA85JIN7</accession>
<dbReference type="CDD" id="cd11713">
    <property type="entry name" value="GINS_A_psf3"/>
    <property type="match status" value="1"/>
</dbReference>
<comment type="subcellular location">
    <subcellularLocation>
        <location evidence="1">Nucleus</location>
    </subcellularLocation>
</comment>
<comment type="similarity">
    <text evidence="1">Belongs to the GINS3/PSF3 family.</text>
</comment>
<evidence type="ECO:0000259" key="2">
    <source>
        <dbReference type="Pfam" id="PF22466"/>
    </source>
</evidence>
<proteinExistence type="inferred from homology"/>
<dbReference type="GO" id="GO:1902975">
    <property type="term" value="P:mitotic DNA replication initiation"/>
    <property type="evidence" value="ECO:0007669"/>
    <property type="project" value="TreeGrafter"/>
</dbReference>
<keyword evidence="1" id="KW-0235">DNA replication</keyword>
<dbReference type="PANTHER" id="PTHR22768:SF0">
    <property type="entry name" value="DNA REPLICATION COMPLEX GINS PROTEIN PSF3"/>
    <property type="match status" value="1"/>
</dbReference>
<reference evidence="3" key="1">
    <citation type="submission" date="2022-06" db="EMBL/GenBank/DDBJ databases">
        <authorList>
            <person name="Berger JAMES D."/>
            <person name="Berger JAMES D."/>
        </authorList>
    </citation>
    <scope>NUCLEOTIDE SEQUENCE [LARGE SCALE GENOMIC DNA]</scope>
</reference>
<dbReference type="Gene3D" id="1.20.58.2050">
    <property type="match status" value="1"/>
</dbReference>
<evidence type="ECO:0000313" key="4">
    <source>
        <dbReference type="WBParaSite" id="TREG1_18680.1"/>
    </source>
</evidence>
<dbReference type="AlphaFoldDB" id="A0AA85JIN7"/>
<comment type="function">
    <text evidence="1">The GINS complex plays an essential role in the initiation of DNA replication.</text>
</comment>
<dbReference type="Pfam" id="PF22466">
    <property type="entry name" value="PSF3_N"/>
    <property type="match status" value="1"/>
</dbReference>
<dbReference type="InterPro" id="IPR055221">
    <property type="entry name" value="PSF3_N"/>
</dbReference>
<reference evidence="4" key="2">
    <citation type="submission" date="2023-11" db="UniProtKB">
        <authorList>
            <consortium name="WormBaseParasite"/>
        </authorList>
    </citation>
    <scope>IDENTIFICATION</scope>
</reference>
<feature type="domain" description="DNA replication complex GINS protein PSF3 N-terminal" evidence="2">
    <location>
        <begin position="20"/>
        <end position="82"/>
    </location>
</feature>
<name>A0AA85JIN7_TRIRE</name>
<dbReference type="GO" id="GO:0000811">
    <property type="term" value="C:GINS complex"/>
    <property type="evidence" value="ECO:0007669"/>
    <property type="project" value="UniProtKB-UniRule"/>
</dbReference>
<keyword evidence="1" id="KW-0539">Nucleus</keyword>
<dbReference type="InterPro" id="IPR010492">
    <property type="entry name" value="GINS_Psf3"/>
</dbReference>
<dbReference type="SUPFAM" id="SSF160059">
    <property type="entry name" value="PriA/YqbF domain"/>
    <property type="match status" value="1"/>
</dbReference>
<sequence length="215" mass="24106">MSFVGTDWTLSLLHAGSYLNIDDILASNERTLCRVRVPLPSLAPLLLSDVTDIRDESNNDRTSDDVPAGKRIHLPVWLALALGSGRRHILSIDVPLIYQDAFAEVFNAGPCVVDLKRRGPMYYILLCNLLTSGHVKIPKIVATGTKVFQTRLKMVMDASLNASRQDTLSCTAKFDNLEMALFRIGQAAKMQFELWLTRRHRKIQPSKAVRAALYR</sequence>